<keyword evidence="2" id="KW-0732">Signal</keyword>
<dbReference type="Pfam" id="PF04885">
    <property type="entry name" value="Stig1"/>
    <property type="match status" value="1"/>
</dbReference>
<sequence>MGAGRCWLPLQGLVPRPKGVGVEVVDLYAGEEVTNLPSWVDRVAEQFSYLIGFTDHPCQACSAIPQISMPCALCHSRNAGPFSFSRANPNLFWPFIVFLLVGLTLAQKGMSDSHSPTHTNFFRRGRQRILRCGDDPAMCSDRERNPWGGDTCCFQKFCKDITSDSNHCGGCGHACGFGLVCCDGKCVDVQSDSMHCGACFEECPGENRCSYAMCDYGG</sequence>
<gene>
    <name evidence="3" type="ORF">HYC85_019232</name>
</gene>
<evidence type="ECO:0000256" key="2">
    <source>
        <dbReference type="ARBA" id="ARBA00022729"/>
    </source>
</evidence>
<dbReference type="PANTHER" id="PTHR33227:SF54">
    <property type="entry name" value="PROTEIN STIG1"/>
    <property type="match status" value="1"/>
</dbReference>
<evidence type="ECO:0000313" key="4">
    <source>
        <dbReference type="Proteomes" id="UP000593564"/>
    </source>
</evidence>
<evidence type="ECO:0000313" key="3">
    <source>
        <dbReference type="EMBL" id="KAF5941590.1"/>
    </source>
</evidence>
<dbReference type="AlphaFoldDB" id="A0A7J7GLM5"/>
<dbReference type="InterPro" id="IPR006969">
    <property type="entry name" value="Stig-like"/>
</dbReference>
<accession>A0A7J7GLM5</accession>
<comment type="similarity">
    <text evidence="1">Belongs to the STIG1 family.</text>
</comment>
<dbReference type="EMBL" id="JACBKZ010000009">
    <property type="protein sequence ID" value="KAF5941590.1"/>
    <property type="molecule type" value="Genomic_DNA"/>
</dbReference>
<reference evidence="4" key="1">
    <citation type="journal article" date="2020" name="Nat. Commun.">
        <title>Genome assembly of wild tea tree DASZ reveals pedigree and selection history of tea varieties.</title>
        <authorList>
            <person name="Zhang W."/>
            <person name="Zhang Y."/>
            <person name="Qiu H."/>
            <person name="Guo Y."/>
            <person name="Wan H."/>
            <person name="Zhang X."/>
            <person name="Scossa F."/>
            <person name="Alseekh S."/>
            <person name="Zhang Q."/>
            <person name="Wang P."/>
            <person name="Xu L."/>
            <person name="Schmidt M.H."/>
            <person name="Jia X."/>
            <person name="Li D."/>
            <person name="Zhu A."/>
            <person name="Guo F."/>
            <person name="Chen W."/>
            <person name="Ni D."/>
            <person name="Usadel B."/>
            <person name="Fernie A.R."/>
            <person name="Wen W."/>
        </authorList>
    </citation>
    <scope>NUCLEOTIDE SEQUENCE [LARGE SCALE GENOMIC DNA]</scope>
    <source>
        <strain evidence="4">cv. G240</strain>
    </source>
</reference>
<dbReference type="Proteomes" id="UP000593564">
    <property type="component" value="Unassembled WGS sequence"/>
</dbReference>
<organism evidence="3 4">
    <name type="scientific">Camellia sinensis</name>
    <name type="common">Tea plant</name>
    <name type="synonym">Thea sinensis</name>
    <dbReference type="NCBI Taxonomy" id="4442"/>
    <lineage>
        <taxon>Eukaryota</taxon>
        <taxon>Viridiplantae</taxon>
        <taxon>Streptophyta</taxon>
        <taxon>Embryophyta</taxon>
        <taxon>Tracheophyta</taxon>
        <taxon>Spermatophyta</taxon>
        <taxon>Magnoliopsida</taxon>
        <taxon>eudicotyledons</taxon>
        <taxon>Gunneridae</taxon>
        <taxon>Pentapetalae</taxon>
        <taxon>asterids</taxon>
        <taxon>Ericales</taxon>
        <taxon>Theaceae</taxon>
        <taxon>Camellia</taxon>
    </lineage>
</organism>
<reference evidence="3 4" key="2">
    <citation type="submission" date="2020-07" db="EMBL/GenBank/DDBJ databases">
        <title>Genome assembly of wild tea tree DASZ reveals pedigree and selection history of tea varieties.</title>
        <authorList>
            <person name="Zhang W."/>
        </authorList>
    </citation>
    <scope>NUCLEOTIDE SEQUENCE [LARGE SCALE GENOMIC DNA]</scope>
    <source>
        <strain evidence="4">cv. G240</strain>
        <tissue evidence="3">Leaf</tissue>
    </source>
</reference>
<evidence type="ECO:0000256" key="1">
    <source>
        <dbReference type="ARBA" id="ARBA00006010"/>
    </source>
</evidence>
<proteinExistence type="inferred from homology"/>
<name>A0A7J7GLM5_CAMSI</name>
<protein>
    <submittedName>
        <fullName evidence="3">Uncharacterized protein</fullName>
    </submittedName>
</protein>
<keyword evidence="4" id="KW-1185">Reference proteome</keyword>
<dbReference type="PANTHER" id="PTHR33227">
    <property type="entry name" value="STIGMA-SPECIFIC STIG1-LIKE PROTEIN 3"/>
    <property type="match status" value="1"/>
</dbReference>
<comment type="caution">
    <text evidence="3">The sequence shown here is derived from an EMBL/GenBank/DDBJ whole genome shotgun (WGS) entry which is preliminary data.</text>
</comment>